<name>A0AAV7ZMG4_9EUKA</name>
<feature type="region of interest" description="Disordered" evidence="1">
    <location>
        <begin position="105"/>
        <end position="153"/>
    </location>
</feature>
<protein>
    <submittedName>
        <fullName evidence="2">Uncharacterized protein</fullName>
    </submittedName>
</protein>
<evidence type="ECO:0000256" key="1">
    <source>
        <dbReference type="SAM" id="MobiDB-lite"/>
    </source>
</evidence>
<feature type="compositionally biased region" description="Basic and acidic residues" evidence="1">
    <location>
        <begin position="32"/>
        <end position="42"/>
    </location>
</feature>
<proteinExistence type="predicted"/>
<reference evidence="2" key="1">
    <citation type="submission" date="2022-08" db="EMBL/GenBank/DDBJ databases">
        <title>Novel sulphate-reducing endosymbionts in the free-living metamonad Anaeramoeba.</title>
        <authorList>
            <person name="Jerlstrom-Hultqvist J."/>
            <person name="Cepicka I."/>
            <person name="Gallot-Lavallee L."/>
            <person name="Salas-Leiva D."/>
            <person name="Curtis B.A."/>
            <person name="Zahonova K."/>
            <person name="Pipaliya S."/>
            <person name="Dacks J."/>
            <person name="Roger A.J."/>
        </authorList>
    </citation>
    <scope>NUCLEOTIDE SEQUENCE</scope>
    <source>
        <strain evidence="2">Busselton2</strain>
    </source>
</reference>
<dbReference type="EMBL" id="JANTQA010000029">
    <property type="protein sequence ID" value="KAJ3441862.1"/>
    <property type="molecule type" value="Genomic_DNA"/>
</dbReference>
<feature type="compositionally biased region" description="Basic residues" evidence="1">
    <location>
        <begin position="122"/>
        <end position="153"/>
    </location>
</feature>
<evidence type="ECO:0000313" key="2">
    <source>
        <dbReference type="EMBL" id="KAJ3441862.1"/>
    </source>
</evidence>
<gene>
    <name evidence="2" type="ORF">M0812_13882</name>
</gene>
<feature type="compositionally biased region" description="Basic residues" evidence="1">
    <location>
        <begin position="12"/>
        <end position="31"/>
    </location>
</feature>
<evidence type="ECO:0000313" key="3">
    <source>
        <dbReference type="Proteomes" id="UP001146793"/>
    </source>
</evidence>
<feature type="compositionally biased region" description="Basic and acidic residues" evidence="1">
    <location>
        <begin position="1"/>
        <end position="11"/>
    </location>
</feature>
<sequence>MTKLDDKDNKKIKCKTITKNKRKKRKKKRKNKNWEKEQEIGFKKNTNLTRNNSFVKTKKDDEKTEISIESLGNNMEILIRNDLGMKKSWSIADMDLRESQQKIQENLWVNKNSKKDSLESTKKRKSGTIKKPISKKKKKKKIKKQKYNYKKHL</sequence>
<dbReference type="AlphaFoldDB" id="A0AAV7ZMG4"/>
<organism evidence="2 3">
    <name type="scientific">Anaeramoeba flamelloides</name>
    <dbReference type="NCBI Taxonomy" id="1746091"/>
    <lineage>
        <taxon>Eukaryota</taxon>
        <taxon>Metamonada</taxon>
        <taxon>Anaeramoebidae</taxon>
        <taxon>Anaeramoeba</taxon>
    </lineage>
</organism>
<feature type="region of interest" description="Disordered" evidence="1">
    <location>
        <begin position="1"/>
        <end position="42"/>
    </location>
</feature>
<dbReference type="Proteomes" id="UP001146793">
    <property type="component" value="Unassembled WGS sequence"/>
</dbReference>
<comment type="caution">
    <text evidence="2">The sequence shown here is derived from an EMBL/GenBank/DDBJ whole genome shotgun (WGS) entry which is preliminary data.</text>
</comment>
<accession>A0AAV7ZMG4</accession>